<proteinExistence type="predicted"/>
<dbReference type="EMBL" id="UYJE01000051">
    <property type="protein sequence ID" value="VDH89662.1"/>
    <property type="molecule type" value="Genomic_DNA"/>
</dbReference>
<feature type="region of interest" description="Disordered" evidence="1">
    <location>
        <begin position="62"/>
        <end position="90"/>
    </location>
</feature>
<name>A0A8B6BEQ7_MYTGA</name>
<dbReference type="Proteomes" id="UP000596742">
    <property type="component" value="Unassembled WGS sequence"/>
</dbReference>
<reference evidence="2" key="1">
    <citation type="submission" date="2018-11" db="EMBL/GenBank/DDBJ databases">
        <authorList>
            <person name="Alioto T."/>
            <person name="Alioto T."/>
        </authorList>
    </citation>
    <scope>NUCLEOTIDE SEQUENCE</scope>
</reference>
<protein>
    <submittedName>
        <fullName evidence="2">Uncharacterized protein</fullName>
    </submittedName>
</protein>
<feature type="compositionally biased region" description="Basic and acidic residues" evidence="1">
    <location>
        <begin position="62"/>
        <end position="83"/>
    </location>
</feature>
<keyword evidence="3" id="KW-1185">Reference proteome</keyword>
<dbReference type="AlphaFoldDB" id="A0A8B6BEQ7"/>
<sequence length="90" mass="11139">MVRENGGLHYTNEDYEKADKELQRKALEIKKKNDQERIENEEKIKKEIKKQYELEQQQLEQELQRAREREREREKKNLFDRKTPTAYTKT</sequence>
<organism evidence="2 3">
    <name type="scientific">Mytilus galloprovincialis</name>
    <name type="common">Mediterranean mussel</name>
    <dbReference type="NCBI Taxonomy" id="29158"/>
    <lineage>
        <taxon>Eukaryota</taxon>
        <taxon>Metazoa</taxon>
        <taxon>Spiralia</taxon>
        <taxon>Lophotrochozoa</taxon>
        <taxon>Mollusca</taxon>
        <taxon>Bivalvia</taxon>
        <taxon>Autobranchia</taxon>
        <taxon>Pteriomorphia</taxon>
        <taxon>Mytilida</taxon>
        <taxon>Mytiloidea</taxon>
        <taxon>Mytilidae</taxon>
        <taxon>Mytilinae</taxon>
        <taxon>Mytilus</taxon>
    </lineage>
</organism>
<accession>A0A8B6BEQ7</accession>
<comment type="caution">
    <text evidence="2">The sequence shown here is derived from an EMBL/GenBank/DDBJ whole genome shotgun (WGS) entry which is preliminary data.</text>
</comment>
<evidence type="ECO:0000313" key="3">
    <source>
        <dbReference type="Proteomes" id="UP000596742"/>
    </source>
</evidence>
<evidence type="ECO:0000313" key="2">
    <source>
        <dbReference type="EMBL" id="VDH89662.1"/>
    </source>
</evidence>
<evidence type="ECO:0000256" key="1">
    <source>
        <dbReference type="SAM" id="MobiDB-lite"/>
    </source>
</evidence>
<gene>
    <name evidence="2" type="ORF">MGAL_10B060279</name>
</gene>